<dbReference type="PRINTS" id="PR01036">
    <property type="entry name" value="TCRTETB"/>
</dbReference>
<feature type="transmembrane region" description="Helical" evidence="7">
    <location>
        <begin position="230"/>
        <end position="250"/>
    </location>
</feature>
<sequence>MDHSTNMAEKHTEKPLDGLSAKELNSSNTSNTEHTSVHEPAVDEQHQEEQKDDAADASGGWVMDTSDFPGPRALTVIMIGLFLALFAANLDTTILATAIPYITNEFHTIKDVSWYASAIMLVSASFQSTWGKIFKYFPKKMMFLLSIFIFEVGSLICALAPNSTALVVGRAIAGLGASGVTAGVFILIAFSAPPKYVPAFMGLGGACYAVASLAGPLLGGALTQSVTWRWCFWINLPIGGVTAAVIILFYKTPKAAQPMPATMKEKFLQMDLGGTFLVMAAVVCFILAFQWGGSFKPWSDSTVIGTIVGFVLISALFVGNEIFMGDRAILEPRLMKMRRVWANCAHVFFVSGGFFILIYYLPIFFQSVQGASPIASGVRNLPINIGCFLSIAAGFVVSVYGRTWAPLMAIGAAIATVGAGLMYTFGLDTSAGKYVGYQLIAGMGMGMTLQIPLMANQAAVSPMDISSVSAITLFFQIIGGSFSVACAQAAFASTLVKRIVVRAPTVDPDTLLHLGASQLRSEFSGDELHGVLEAYMDGLKVSFAIAVALLGVGFLFAFVPEWNDFRPGQQQAAPANDEKDDSENA</sequence>
<evidence type="ECO:0000259" key="8">
    <source>
        <dbReference type="PROSITE" id="PS50850"/>
    </source>
</evidence>
<comment type="subcellular location">
    <subcellularLocation>
        <location evidence="1">Membrane</location>
        <topology evidence="1">Multi-pass membrane protein</topology>
    </subcellularLocation>
</comment>
<evidence type="ECO:0000313" key="9">
    <source>
        <dbReference type="EMBL" id="OAQ69402.1"/>
    </source>
</evidence>
<dbReference type="InterPro" id="IPR036259">
    <property type="entry name" value="MFS_trans_sf"/>
</dbReference>
<dbReference type="SUPFAM" id="SSF103473">
    <property type="entry name" value="MFS general substrate transporter"/>
    <property type="match status" value="1"/>
</dbReference>
<keyword evidence="2" id="KW-0813">Transport</keyword>
<dbReference type="InterPro" id="IPR011701">
    <property type="entry name" value="MFS"/>
</dbReference>
<evidence type="ECO:0000256" key="3">
    <source>
        <dbReference type="ARBA" id="ARBA00022692"/>
    </source>
</evidence>
<feature type="domain" description="Major facilitator superfamily (MFS) profile" evidence="8">
    <location>
        <begin position="77"/>
        <end position="563"/>
    </location>
</feature>
<feature type="transmembrane region" description="Helical" evidence="7">
    <location>
        <begin position="541"/>
        <end position="559"/>
    </location>
</feature>
<feature type="transmembrane region" description="Helical" evidence="7">
    <location>
        <begin position="142"/>
        <end position="161"/>
    </location>
</feature>
<dbReference type="FunFam" id="1.20.1250.20:FF:000196">
    <property type="entry name" value="MFS toxin efflux pump (AflT)"/>
    <property type="match status" value="1"/>
</dbReference>
<evidence type="ECO:0000256" key="6">
    <source>
        <dbReference type="SAM" id="MobiDB-lite"/>
    </source>
</evidence>
<feature type="transmembrane region" description="Helical" evidence="7">
    <location>
        <begin position="167"/>
        <end position="190"/>
    </location>
</feature>
<proteinExistence type="predicted"/>
<dbReference type="Pfam" id="PF07690">
    <property type="entry name" value="MFS_1"/>
    <property type="match status" value="1"/>
</dbReference>
<feature type="transmembrane region" description="Helical" evidence="7">
    <location>
        <begin position="381"/>
        <end position="400"/>
    </location>
</feature>
<feature type="transmembrane region" description="Helical" evidence="7">
    <location>
        <begin position="407"/>
        <end position="425"/>
    </location>
</feature>
<dbReference type="EMBL" id="LSBH01000011">
    <property type="protein sequence ID" value="OAQ69402.1"/>
    <property type="molecule type" value="Genomic_DNA"/>
</dbReference>
<dbReference type="CDD" id="cd17502">
    <property type="entry name" value="MFS_Azr1_MDR_like"/>
    <property type="match status" value="1"/>
</dbReference>
<feature type="compositionally biased region" description="Basic and acidic residues" evidence="6">
    <location>
        <begin position="35"/>
        <end position="54"/>
    </location>
</feature>
<feature type="transmembrane region" description="Helical" evidence="7">
    <location>
        <begin position="467"/>
        <end position="491"/>
    </location>
</feature>
<comment type="caution">
    <text evidence="9">The sequence shown here is derived from an EMBL/GenBank/DDBJ whole genome shotgun (WGS) entry which is preliminary data.</text>
</comment>
<reference evidence="9 10" key="1">
    <citation type="submission" date="2016-01" db="EMBL/GenBank/DDBJ databases">
        <title>Biosynthesis of antibiotic leucinostatins and their inhibition on Phytophthora in bio-control Purpureocillium lilacinum.</title>
        <authorList>
            <person name="Wang G."/>
            <person name="Liu Z."/>
            <person name="Lin R."/>
            <person name="Li E."/>
            <person name="Mao Z."/>
            <person name="Ling J."/>
            <person name="Yin W."/>
            <person name="Xie B."/>
        </authorList>
    </citation>
    <scope>NUCLEOTIDE SEQUENCE [LARGE SCALE GENOMIC DNA]</scope>
    <source>
        <strain evidence="9">PLBJ-1</strain>
    </source>
</reference>
<feature type="transmembrane region" description="Helical" evidence="7">
    <location>
        <begin position="271"/>
        <end position="291"/>
    </location>
</feature>
<dbReference type="PANTHER" id="PTHR23501:SF177">
    <property type="entry name" value="MAJOR FACILITATOR SUPERFAMILY (MFS) PROFILE DOMAIN-CONTAINING PROTEIN-RELATED"/>
    <property type="match status" value="1"/>
</dbReference>
<dbReference type="Gene3D" id="1.20.1250.20">
    <property type="entry name" value="MFS general substrate transporter like domains"/>
    <property type="match status" value="1"/>
</dbReference>
<dbReference type="Proteomes" id="UP000078240">
    <property type="component" value="Unassembled WGS sequence"/>
</dbReference>
<keyword evidence="5 7" id="KW-0472">Membrane</keyword>
<evidence type="ECO:0000256" key="7">
    <source>
        <dbReference type="SAM" id="Phobius"/>
    </source>
</evidence>
<protein>
    <submittedName>
        <fullName evidence="9">MFS multidrug transporter</fullName>
    </submittedName>
</protein>
<dbReference type="FunFam" id="1.20.1720.10:FF:000012">
    <property type="entry name" value="MFS toxin efflux pump (AflT)"/>
    <property type="match status" value="1"/>
</dbReference>
<feature type="transmembrane region" description="Helical" evidence="7">
    <location>
        <begin position="112"/>
        <end position="130"/>
    </location>
</feature>
<feature type="transmembrane region" description="Helical" evidence="7">
    <location>
        <begin position="303"/>
        <end position="319"/>
    </location>
</feature>
<feature type="region of interest" description="Disordered" evidence="6">
    <location>
        <begin position="1"/>
        <end position="58"/>
    </location>
</feature>
<gene>
    <name evidence="9" type="ORF">VFPBJ_10777</name>
</gene>
<keyword evidence="3 7" id="KW-0812">Transmembrane</keyword>
<keyword evidence="4 7" id="KW-1133">Transmembrane helix</keyword>
<dbReference type="GO" id="GO:0005886">
    <property type="term" value="C:plasma membrane"/>
    <property type="evidence" value="ECO:0007669"/>
    <property type="project" value="TreeGrafter"/>
</dbReference>
<dbReference type="PANTHER" id="PTHR23501">
    <property type="entry name" value="MAJOR FACILITATOR SUPERFAMILY"/>
    <property type="match status" value="1"/>
</dbReference>
<feature type="transmembrane region" description="Helical" evidence="7">
    <location>
        <begin position="197"/>
        <end position="218"/>
    </location>
</feature>
<evidence type="ECO:0000256" key="2">
    <source>
        <dbReference type="ARBA" id="ARBA00022448"/>
    </source>
</evidence>
<dbReference type="PROSITE" id="PS50850">
    <property type="entry name" value="MFS"/>
    <property type="match status" value="1"/>
</dbReference>
<dbReference type="GO" id="GO:0022857">
    <property type="term" value="F:transmembrane transporter activity"/>
    <property type="evidence" value="ECO:0007669"/>
    <property type="project" value="InterPro"/>
</dbReference>
<evidence type="ECO:0000256" key="5">
    <source>
        <dbReference type="ARBA" id="ARBA00023136"/>
    </source>
</evidence>
<evidence type="ECO:0000256" key="1">
    <source>
        <dbReference type="ARBA" id="ARBA00004141"/>
    </source>
</evidence>
<accession>A0A179FUV8</accession>
<organism evidence="9 10">
    <name type="scientific">Purpureocillium lilacinum</name>
    <name type="common">Paecilomyces lilacinus</name>
    <dbReference type="NCBI Taxonomy" id="33203"/>
    <lineage>
        <taxon>Eukaryota</taxon>
        <taxon>Fungi</taxon>
        <taxon>Dikarya</taxon>
        <taxon>Ascomycota</taxon>
        <taxon>Pezizomycotina</taxon>
        <taxon>Sordariomycetes</taxon>
        <taxon>Hypocreomycetidae</taxon>
        <taxon>Hypocreales</taxon>
        <taxon>Ophiocordycipitaceae</taxon>
        <taxon>Purpureocillium</taxon>
    </lineage>
</organism>
<name>A0A179FUV8_PURLI</name>
<dbReference type="InterPro" id="IPR020846">
    <property type="entry name" value="MFS_dom"/>
</dbReference>
<feature type="transmembrane region" description="Helical" evidence="7">
    <location>
        <begin position="340"/>
        <end position="361"/>
    </location>
</feature>
<feature type="transmembrane region" description="Helical" evidence="7">
    <location>
        <begin position="73"/>
        <end position="100"/>
    </location>
</feature>
<evidence type="ECO:0000256" key="4">
    <source>
        <dbReference type="ARBA" id="ARBA00022989"/>
    </source>
</evidence>
<dbReference type="AlphaFoldDB" id="A0A179FUV8"/>
<evidence type="ECO:0000313" key="10">
    <source>
        <dbReference type="Proteomes" id="UP000078240"/>
    </source>
</evidence>
<feature type="compositionally biased region" description="Low complexity" evidence="6">
    <location>
        <begin position="25"/>
        <end position="34"/>
    </location>
</feature>
<feature type="compositionally biased region" description="Basic and acidic residues" evidence="6">
    <location>
        <begin position="1"/>
        <end position="16"/>
    </location>
</feature>